<dbReference type="Proteomes" id="UP000246715">
    <property type="component" value="Segment"/>
</dbReference>
<sequence length="113" mass="11845">MINRFVVFCVIIYAAINMMNGMFIQSLADVSAAYGFQCESCDKAKPFFAIAAAANLYNMRFLGVAGFSLAAAGRMDLAQGILALHYSLVGIDDDELAPAGRIAAAAAGVTLAL</sequence>
<organism evidence="1 2">
    <name type="scientific">Paramecium bursaria Chlorella virus MT325</name>
    <name type="common">PBCV-MT325</name>
    <dbReference type="NCBI Taxonomy" id="346932"/>
    <lineage>
        <taxon>Viruses</taxon>
        <taxon>Varidnaviria</taxon>
        <taxon>Bamfordvirae</taxon>
        <taxon>Nucleocytoviricota</taxon>
        <taxon>Megaviricetes</taxon>
        <taxon>Algavirales</taxon>
        <taxon>Phycodnaviridae</taxon>
        <taxon>Chlorovirus</taxon>
        <taxon>Chlorovirus conductrix</taxon>
        <taxon>Paramecium bursaria Chlorella virus A1</taxon>
    </lineage>
</organism>
<gene>
    <name evidence="1" type="primary">M328R</name>
    <name evidence="1" type="ORF">MT325_M328R</name>
</gene>
<name>A7IU58_PBCVM</name>
<accession>A7IU58</accession>
<protein>
    <submittedName>
        <fullName evidence="1">Uncharacterized protein M328R</fullName>
    </submittedName>
</protein>
<dbReference type="EMBL" id="DQ491001">
    <property type="protein sequence ID" value="ABT13882.1"/>
    <property type="molecule type" value="Genomic_DNA"/>
</dbReference>
<organismHost>
    <name type="scientific">Paramecium bursaria</name>
    <dbReference type="NCBI Taxonomy" id="74790"/>
</organismHost>
<evidence type="ECO:0000313" key="2">
    <source>
        <dbReference type="Proteomes" id="UP000246715"/>
    </source>
</evidence>
<reference evidence="1 2" key="1">
    <citation type="journal article" date="2007" name="Virology">
        <title>Sequence and annotation of the 314-kb MT325 and the 321-kb FR483 viruses that infect Chlorella Pbi.</title>
        <authorList>
            <person name="Fitzgerald L.A."/>
            <person name="Graves M.V."/>
            <person name="Li X."/>
            <person name="Feldblyum T."/>
            <person name="Hartigan J."/>
            <person name="Van Etten J.L."/>
        </authorList>
    </citation>
    <scope>NUCLEOTIDE SEQUENCE [LARGE SCALE GENOMIC DNA]</scope>
    <source>
        <strain evidence="1 2">MT325</strain>
    </source>
</reference>
<evidence type="ECO:0000313" key="1">
    <source>
        <dbReference type="EMBL" id="ABT13882.1"/>
    </source>
</evidence>
<proteinExistence type="predicted"/>